<reference evidence="9" key="1">
    <citation type="submission" date="2021-01" db="EMBL/GenBank/DDBJ databases">
        <title>Whole genome shotgun sequence of Sphaerimonospora thailandensis NBRC 107569.</title>
        <authorList>
            <person name="Komaki H."/>
            <person name="Tamura T."/>
        </authorList>
    </citation>
    <scope>NUCLEOTIDE SEQUENCE</scope>
    <source>
        <strain evidence="9">NBRC 107569</strain>
    </source>
</reference>
<dbReference type="InterPro" id="IPR035906">
    <property type="entry name" value="MetI-like_sf"/>
</dbReference>
<sequence length="260" mass="26936">MRARTILRGAIGVAGFVLVMEALGRTGVIDPYTVPLASDVLAKTVVLAGDAAFLAKVGDTLSAAVIGLLLAIAIAVPAGVVLGTLPRVETAVRPLVEFLRPIPSVALIPLALFVFTGGAQAEIALIVFTSSWPLLINTWYGVRDVDPLAKETMRSFGFGPAAIVARVLLPSAAPFILTGVRIAASVTLIVAVSVELVAGGDSGIGTFLTDQGTAGVNRRDVMLAAVAWTGMIGLLVNVALVAAERRLFRRHHARTGQEAA</sequence>
<comment type="similarity">
    <text evidence="7">Belongs to the binding-protein-dependent transport system permease family.</text>
</comment>
<evidence type="ECO:0000259" key="8">
    <source>
        <dbReference type="PROSITE" id="PS50928"/>
    </source>
</evidence>
<proteinExistence type="inferred from homology"/>
<dbReference type="PANTHER" id="PTHR30151:SF16">
    <property type="entry name" value="ABC TRANSPORTER PERMEASE PROTEIN"/>
    <property type="match status" value="1"/>
</dbReference>
<feature type="transmembrane region" description="Helical" evidence="7">
    <location>
        <begin position="221"/>
        <end position="243"/>
    </location>
</feature>
<dbReference type="AlphaFoldDB" id="A0A8J3R2S4"/>
<keyword evidence="4 7" id="KW-0812">Transmembrane</keyword>
<feature type="transmembrane region" description="Helical" evidence="7">
    <location>
        <begin position="63"/>
        <end position="86"/>
    </location>
</feature>
<feature type="domain" description="ABC transmembrane type-1" evidence="8">
    <location>
        <begin position="57"/>
        <end position="240"/>
    </location>
</feature>
<dbReference type="RefSeq" id="WP_204009931.1">
    <property type="nucleotide sequence ID" value="NZ_BOOG01000004.1"/>
</dbReference>
<evidence type="ECO:0000256" key="6">
    <source>
        <dbReference type="ARBA" id="ARBA00023136"/>
    </source>
</evidence>
<feature type="transmembrane region" description="Helical" evidence="7">
    <location>
        <begin position="163"/>
        <end position="192"/>
    </location>
</feature>
<comment type="caution">
    <text evidence="9">The sequence shown here is derived from an EMBL/GenBank/DDBJ whole genome shotgun (WGS) entry which is preliminary data.</text>
</comment>
<dbReference type="Pfam" id="PF00528">
    <property type="entry name" value="BPD_transp_1"/>
    <property type="match status" value="1"/>
</dbReference>
<keyword evidence="3" id="KW-1003">Cell membrane</keyword>
<dbReference type="CDD" id="cd06261">
    <property type="entry name" value="TM_PBP2"/>
    <property type="match status" value="1"/>
</dbReference>
<dbReference type="InterPro" id="IPR000515">
    <property type="entry name" value="MetI-like"/>
</dbReference>
<dbReference type="GO" id="GO:0055085">
    <property type="term" value="P:transmembrane transport"/>
    <property type="evidence" value="ECO:0007669"/>
    <property type="project" value="InterPro"/>
</dbReference>
<dbReference type="SUPFAM" id="SSF161098">
    <property type="entry name" value="MetI-like"/>
    <property type="match status" value="1"/>
</dbReference>
<feature type="transmembrane region" description="Helical" evidence="7">
    <location>
        <begin position="98"/>
        <end position="117"/>
    </location>
</feature>
<dbReference type="Gene3D" id="1.10.3720.10">
    <property type="entry name" value="MetI-like"/>
    <property type="match status" value="1"/>
</dbReference>
<keyword evidence="10" id="KW-1185">Reference proteome</keyword>
<keyword evidence="5 7" id="KW-1133">Transmembrane helix</keyword>
<evidence type="ECO:0000256" key="3">
    <source>
        <dbReference type="ARBA" id="ARBA00022475"/>
    </source>
</evidence>
<gene>
    <name evidence="9" type="primary">ssuC_1</name>
    <name evidence="9" type="ORF">Mth01_02550</name>
</gene>
<dbReference type="EMBL" id="BOOG01000004">
    <property type="protein sequence ID" value="GIH68002.1"/>
    <property type="molecule type" value="Genomic_DNA"/>
</dbReference>
<comment type="subcellular location">
    <subcellularLocation>
        <location evidence="1 7">Cell membrane</location>
        <topology evidence="1 7">Multi-pass membrane protein</topology>
    </subcellularLocation>
</comment>
<keyword evidence="6 7" id="KW-0472">Membrane</keyword>
<evidence type="ECO:0000256" key="1">
    <source>
        <dbReference type="ARBA" id="ARBA00004651"/>
    </source>
</evidence>
<evidence type="ECO:0000256" key="4">
    <source>
        <dbReference type="ARBA" id="ARBA00022692"/>
    </source>
</evidence>
<dbReference type="PROSITE" id="PS50928">
    <property type="entry name" value="ABC_TM1"/>
    <property type="match status" value="1"/>
</dbReference>
<evidence type="ECO:0000313" key="10">
    <source>
        <dbReference type="Proteomes" id="UP000610966"/>
    </source>
</evidence>
<accession>A0A8J3R2S4</accession>
<organism evidence="9 10">
    <name type="scientific">Sphaerimonospora thailandensis</name>
    <dbReference type="NCBI Taxonomy" id="795644"/>
    <lineage>
        <taxon>Bacteria</taxon>
        <taxon>Bacillati</taxon>
        <taxon>Actinomycetota</taxon>
        <taxon>Actinomycetes</taxon>
        <taxon>Streptosporangiales</taxon>
        <taxon>Streptosporangiaceae</taxon>
        <taxon>Sphaerimonospora</taxon>
    </lineage>
</organism>
<evidence type="ECO:0000313" key="9">
    <source>
        <dbReference type="EMBL" id="GIH68002.1"/>
    </source>
</evidence>
<evidence type="ECO:0000256" key="2">
    <source>
        <dbReference type="ARBA" id="ARBA00022448"/>
    </source>
</evidence>
<dbReference type="GO" id="GO:0005886">
    <property type="term" value="C:plasma membrane"/>
    <property type="evidence" value="ECO:0007669"/>
    <property type="project" value="UniProtKB-SubCell"/>
</dbReference>
<name>A0A8J3R2S4_9ACTN</name>
<evidence type="ECO:0000256" key="7">
    <source>
        <dbReference type="RuleBase" id="RU363032"/>
    </source>
</evidence>
<dbReference type="PANTHER" id="PTHR30151">
    <property type="entry name" value="ALKANE SULFONATE ABC TRANSPORTER-RELATED, MEMBRANE SUBUNIT"/>
    <property type="match status" value="1"/>
</dbReference>
<evidence type="ECO:0000256" key="5">
    <source>
        <dbReference type="ARBA" id="ARBA00022989"/>
    </source>
</evidence>
<protein>
    <submittedName>
        <fullName evidence="9">Nitrate ABC transporter permease</fullName>
    </submittedName>
</protein>
<keyword evidence="2 7" id="KW-0813">Transport</keyword>
<dbReference type="Proteomes" id="UP000610966">
    <property type="component" value="Unassembled WGS sequence"/>
</dbReference>